<protein>
    <submittedName>
        <fullName evidence="1">Uncharacterized protein</fullName>
    </submittedName>
</protein>
<dbReference type="EMBL" id="MHLP01000033">
    <property type="protein sequence ID" value="OGZ11707.1"/>
    <property type="molecule type" value="Genomic_DNA"/>
</dbReference>
<dbReference type="Proteomes" id="UP000178534">
    <property type="component" value="Unassembled WGS sequence"/>
</dbReference>
<sequence length="140" mass="15678">MTENNIVALQPYVVALDVAVEVPLVNMEVTLCFGPFDSLAAADEWRDRLEKEHDLIEIAEAVENADPFAQEEFPERQFLRAHVQGADVFQVEGRMRARGELIPPKTPVEDAHRIHVYALYALQEAVTAAFSFLNDDPVSA</sequence>
<proteinExistence type="predicted"/>
<comment type="caution">
    <text evidence="1">The sequence shown here is derived from an EMBL/GenBank/DDBJ whole genome shotgun (WGS) entry which is preliminary data.</text>
</comment>
<gene>
    <name evidence="1" type="ORF">A2942_04900</name>
</gene>
<reference evidence="1 2" key="1">
    <citation type="journal article" date="2016" name="Nat. Commun.">
        <title>Thousands of microbial genomes shed light on interconnected biogeochemical processes in an aquifer system.</title>
        <authorList>
            <person name="Anantharaman K."/>
            <person name="Brown C.T."/>
            <person name="Hug L.A."/>
            <person name="Sharon I."/>
            <person name="Castelle C.J."/>
            <person name="Probst A.J."/>
            <person name="Thomas B.C."/>
            <person name="Singh A."/>
            <person name="Wilkins M.J."/>
            <person name="Karaoz U."/>
            <person name="Brodie E.L."/>
            <person name="Williams K.H."/>
            <person name="Hubbard S.S."/>
            <person name="Banfield J.F."/>
        </authorList>
    </citation>
    <scope>NUCLEOTIDE SEQUENCE [LARGE SCALE GENOMIC DNA]</scope>
</reference>
<evidence type="ECO:0000313" key="1">
    <source>
        <dbReference type="EMBL" id="OGZ11707.1"/>
    </source>
</evidence>
<organism evidence="1 2">
    <name type="scientific">Candidatus Lloydbacteria bacterium RIFCSPLOWO2_01_FULL_50_20</name>
    <dbReference type="NCBI Taxonomy" id="1798665"/>
    <lineage>
        <taxon>Bacteria</taxon>
        <taxon>Candidatus Lloydiibacteriota</taxon>
    </lineage>
</organism>
<dbReference type="STRING" id="1798665.A2942_04900"/>
<name>A0A1G2DDI4_9BACT</name>
<dbReference type="AlphaFoldDB" id="A0A1G2DDI4"/>
<evidence type="ECO:0000313" key="2">
    <source>
        <dbReference type="Proteomes" id="UP000178534"/>
    </source>
</evidence>
<accession>A0A1G2DDI4</accession>